<dbReference type="Pfam" id="PF08570">
    <property type="entry name" value="DUF1761"/>
    <property type="match status" value="1"/>
</dbReference>
<feature type="transmembrane region" description="Helical" evidence="1">
    <location>
        <begin position="51"/>
        <end position="70"/>
    </location>
</feature>
<feature type="transmembrane region" description="Helical" evidence="1">
    <location>
        <begin position="76"/>
        <end position="97"/>
    </location>
</feature>
<keyword evidence="3" id="KW-1185">Reference proteome</keyword>
<sequence>MLNEINVFAVIASAISSFLLGGLWYSPLLFGKVWIKESGYDEKQAGHPAQVFGLSFLFALVAAYGFSILLGPKPDILMAMHYALLVGFAFIGTSFAINYQFSNKSLKLLAIDGGYHISQFLIYGIILAYWH</sequence>
<dbReference type="InterPro" id="IPR013879">
    <property type="entry name" value="DUF1761"/>
</dbReference>
<evidence type="ECO:0000256" key="1">
    <source>
        <dbReference type="SAM" id="Phobius"/>
    </source>
</evidence>
<keyword evidence="1" id="KW-1133">Transmembrane helix</keyword>
<dbReference type="RefSeq" id="WP_169076724.1">
    <property type="nucleotide sequence ID" value="NZ_JABBXH010000008.1"/>
</dbReference>
<evidence type="ECO:0000313" key="2">
    <source>
        <dbReference type="EMBL" id="NMP33408.1"/>
    </source>
</evidence>
<feature type="transmembrane region" description="Helical" evidence="1">
    <location>
        <begin position="6"/>
        <end position="30"/>
    </location>
</feature>
<organism evidence="2 3">
    <name type="scientific">Thalassotalea algicola</name>
    <dbReference type="NCBI Taxonomy" id="2716224"/>
    <lineage>
        <taxon>Bacteria</taxon>
        <taxon>Pseudomonadati</taxon>
        <taxon>Pseudomonadota</taxon>
        <taxon>Gammaproteobacteria</taxon>
        <taxon>Alteromonadales</taxon>
        <taxon>Colwelliaceae</taxon>
        <taxon>Thalassotalea</taxon>
    </lineage>
</organism>
<gene>
    <name evidence="2" type="ORF">HII17_17815</name>
</gene>
<proteinExistence type="predicted"/>
<reference evidence="2 3" key="1">
    <citation type="submission" date="2020-04" db="EMBL/GenBank/DDBJ databases">
        <title>Thalassotalea sp. M1531, isolated from the surface of marine red alga.</title>
        <authorList>
            <person name="Pang L."/>
            <person name="Lu D.-C."/>
        </authorList>
    </citation>
    <scope>NUCLEOTIDE SEQUENCE [LARGE SCALE GENOMIC DNA]</scope>
    <source>
        <strain evidence="2 3">M1531</strain>
    </source>
</reference>
<evidence type="ECO:0000313" key="3">
    <source>
        <dbReference type="Proteomes" id="UP000568664"/>
    </source>
</evidence>
<dbReference type="Proteomes" id="UP000568664">
    <property type="component" value="Unassembled WGS sequence"/>
</dbReference>
<feature type="transmembrane region" description="Helical" evidence="1">
    <location>
        <begin position="109"/>
        <end position="130"/>
    </location>
</feature>
<protein>
    <submittedName>
        <fullName evidence="2">DUF1761 domain-containing protein</fullName>
    </submittedName>
</protein>
<name>A0A7Y0Q8F2_9GAMM</name>
<accession>A0A7Y0Q8F2</accession>
<keyword evidence="1" id="KW-0812">Transmembrane</keyword>
<dbReference type="EMBL" id="JABBXH010000008">
    <property type="protein sequence ID" value="NMP33408.1"/>
    <property type="molecule type" value="Genomic_DNA"/>
</dbReference>
<comment type="caution">
    <text evidence="2">The sequence shown here is derived from an EMBL/GenBank/DDBJ whole genome shotgun (WGS) entry which is preliminary data.</text>
</comment>
<keyword evidence="1" id="KW-0472">Membrane</keyword>
<dbReference type="AlphaFoldDB" id="A0A7Y0Q8F2"/>